<comment type="caution">
    <text evidence="1">The sequence shown here is derived from an EMBL/GenBank/DDBJ whole genome shotgun (WGS) entry which is preliminary data.</text>
</comment>
<gene>
    <name evidence="1" type="ORF">GCM10023183_31640</name>
</gene>
<evidence type="ECO:0000313" key="1">
    <source>
        <dbReference type="EMBL" id="GAA4312531.1"/>
    </source>
</evidence>
<keyword evidence="2" id="KW-1185">Reference proteome</keyword>
<evidence type="ECO:0000313" key="2">
    <source>
        <dbReference type="Proteomes" id="UP001501844"/>
    </source>
</evidence>
<dbReference type="InterPro" id="IPR021109">
    <property type="entry name" value="Peptidase_aspartic_dom_sf"/>
</dbReference>
<proteinExistence type="predicted"/>
<protein>
    <recommendedName>
        <fullName evidence="3">Aspartyl protease</fullName>
    </recommendedName>
</protein>
<dbReference type="EMBL" id="BAABGX010000003">
    <property type="protein sequence ID" value="GAA4312531.1"/>
    <property type="molecule type" value="Genomic_DNA"/>
</dbReference>
<name>A0ABP8FWX6_9BACT</name>
<dbReference type="SUPFAM" id="SSF50630">
    <property type="entry name" value="Acid proteases"/>
    <property type="match status" value="1"/>
</dbReference>
<dbReference type="PROSITE" id="PS51257">
    <property type="entry name" value="PROKAR_LIPOPROTEIN"/>
    <property type="match status" value="1"/>
</dbReference>
<dbReference type="RefSeq" id="WP_345168295.1">
    <property type="nucleotide sequence ID" value="NZ_BAABGX010000003.1"/>
</dbReference>
<organism evidence="1 2">
    <name type="scientific">Nibribacter koreensis</name>
    <dbReference type="NCBI Taxonomy" id="1084519"/>
    <lineage>
        <taxon>Bacteria</taxon>
        <taxon>Pseudomonadati</taxon>
        <taxon>Bacteroidota</taxon>
        <taxon>Cytophagia</taxon>
        <taxon>Cytophagales</taxon>
        <taxon>Hymenobacteraceae</taxon>
        <taxon>Nibribacter</taxon>
    </lineage>
</organism>
<sequence length="323" mass="35913">MKLLKRLSLVFVVLFILSSVGGCFYFKKKFAPPANQLHMANQAHYIPFVWRGDANDTHAFLLVPVTLPGSSKKFYMQLDTGAPYSLFYQSKVEALQKKYGTYGLHQKENGTFLQDLKFNVGNLAVTASEVKVLANGTTGINWEDTTQVEVIGTLGSDFIENKVVAIDYSKGVIFWGDQLPKEIPASTPMMDFEFENRRVMLPSTINGKETKLMFDTGASAYELLTNQSTWKELADQGSRTDTTKVNSWGTTLTAFTVNTSKTATFGQTQIPIKQATYMEGMSFINTTLMRFSGMGGMTGNKLFLGTTLVLDTKHQKFAIVANR</sequence>
<dbReference type="Gene3D" id="2.40.70.10">
    <property type="entry name" value="Acid Proteases"/>
    <property type="match status" value="1"/>
</dbReference>
<accession>A0ABP8FWX6</accession>
<dbReference type="Proteomes" id="UP001501844">
    <property type="component" value="Unassembled WGS sequence"/>
</dbReference>
<evidence type="ECO:0008006" key="3">
    <source>
        <dbReference type="Google" id="ProtNLM"/>
    </source>
</evidence>
<reference evidence="2" key="1">
    <citation type="journal article" date="2019" name="Int. J. Syst. Evol. Microbiol.">
        <title>The Global Catalogue of Microorganisms (GCM) 10K type strain sequencing project: providing services to taxonomists for standard genome sequencing and annotation.</title>
        <authorList>
            <consortium name="The Broad Institute Genomics Platform"/>
            <consortium name="The Broad Institute Genome Sequencing Center for Infectious Disease"/>
            <person name="Wu L."/>
            <person name="Ma J."/>
        </authorList>
    </citation>
    <scope>NUCLEOTIDE SEQUENCE [LARGE SCALE GENOMIC DNA]</scope>
    <source>
        <strain evidence="2">JCM 17917</strain>
    </source>
</reference>